<dbReference type="OrthoDB" id="9895617at2759"/>
<accession>A0A5M6BWH5</accession>
<dbReference type="KEGG" id="ksn:43591129"/>
<dbReference type="AlphaFoldDB" id="A0A5M6BWH5"/>
<dbReference type="PANTHER" id="PTHR37450">
    <property type="entry name" value="CIPC PROTEIN"/>
    <property type="match status" value="1"/>
</dbReference>
<dbReference type="Proteomes" id="UP000322225">
    <property type="component" value="Chromosome 4"/>
</dbReference>
<proteinExistence type="predicted"/>
<dbReference type="PANTHER" id="PTHR37450:SF1">
    <property type="entry name" value="CIPC PROTEIN"/>
    <property type="match status" value="1"/>
</dbReference>
<dbReference type="InterPro" id="IPR022234">
    <property type="entry name" value="DUF3759"/>
</dbReference>
<evidence type="ECO:0000313" key="2">
    <source>
        <dbReference type="Proteomes" id="UP000322225"/>
    </source>
</evidence>
<reference evidence="1" key="1">
    <citation type="submission" date="2017-08" db="EMBL/GenBank/DDBJ databases">
        <authorList>
            <person name="Cuomo C."/>
            <person name="Billmyre B."/>
            <person name="Heitman J."/>
        </authorList>
    </citation>
    <scope>NUCLEOTIDE SEQUENCE</scope>
    <source>
        <strain evidence="1">CBS 12478</strain>
    </source>
</reference>
<gene>
    <name evidence="1" type="ORF">CI109_102547</name>
</gene>
<dbReference type="RefSeq" id="XP_031858743.1">
    <property type="nucleotide sequence ID" value="XM_032006962.1"/>
</dbReference>
<evidence type="ECO:0000313" key="1">
    <source>
        <dbReference type="EMBL" id="WWD18099.1"/>
    </source>
</evidence>
<dbReference type="Pfam" id="PF12585">
    <property type="entry name" value="DUF3759"/>
    <property type="match status" value="1"/>
</dbReference>
<reference evidence="1" key="2">
    <citation type="submission" date="2024-01" db="EMBL/GenBank/DDBJ databases">
        <title>Comparative genomics of Cryptococcus and Kwoniella reveals pathogenesis evolution and contrasting modes of karyotype evolution via chromosome fusion or intercentromeric recombination.</title>
        <authorList>
            <person name="Coelho M.A."/>
            <person name="David-Palma M."/>
            <person name="Shea T."/>
            <person name="Bowers K."/>
            <person name="McGinley-Smith S."/>
            <person name="Mohammad A.W."/>
            <person name="Gnirke A."/>
            <person name="Yurkov A.M."/>
            <person name="Nowrousian M."/>
            <person name="Sun S."/>
            <person name="Cuomo C.A."/>
            <person name="Heitman J."/>
        </authorList>
    </citation>
    <scope>NUCLEOTIDE SEQUENCE</scope>
    <source>
        <strain evidence="1">CBS 12478</strain>
    </source>
</reference>
<keyword evidence="2" id="KW-1185">Reference proteome</keyword>
<name>A0A5M6BWH5_9TREE</name>
<dbReference type="GeneID" id="43591129"/>
<sequence length="158" mass="17380">MFDKLRAKINSHHSSHPLSKQRAEFLAVKADTPLERKAHFTHEVVGAAAAYEAFKAFENHDAHRGVGNGGKVSHARAKEIVVGLATGYVIKLVEEKKLPFTSEKDKTKFITLAQKDATADAKRAVRESGLYEPAELEGIDDDEKHGSQILKSTGVVKY</sequence>
<dbReference type="EMBL" id="CP144054">
    <property type="protein sequence ID" value="WWD18099.1"/>
    <property type="molecule type" value="Genomic_DNA"/>
</dbReference>
<organism evidence="1 2">
    <name type="scientific">Kwoniella shandongensis</name>
    <dbReference type="NCBI Taxonomy" id="1734106"/>
    <lineage>
        <taxon>Eukaryota</taxon>
        <taxon>Fungi</taxon>
        <taxon>Dikarya</taxon>
        <taxon>Basidiomycota</taxon>
        <taxon>Agaricomycotina</taxon>
        <taxon>Tremellomycetes</taxon>
        <taxon>Tremellales</taxon>
        <taxon>Cryptococcaceae</taxon>
        <taxon>Kwoniella</taxon>
    </lineage>
</organism>
<protein>
    <submittedName>
        <fullName evidence="1">Uncharacterized protein</fullName>
    </submittedName>
</protein>